<keyword evidence="3" id="KW-1185">Reference proteome</keyword>
<evidence type="ECO:0000256" key="1">
    <source>
        <dbReference type="SAM" id="Phobius"/>
    </source>
</evidence>
<evidence type="ECO:0000313" key="2">
    <source>
        <dbReference type="EMBL" id="GAA3985377.1"/>
    </source>
</evidence>
<organism evidence="2 3">
    <name type="scientific">Streptomyces marokkonensis</name>
    <dbReference type="NCBI Taxonomy" id="324855"/>
    <lineage>
        <taxon>Bacteria</taxon>
        <taxon>Bacillati</taxon>
        <taxon>Actinomycetota</taxon>
        <taxon>Actinomycetes</taxon>
        <taxon>Kitasatosporales</taxon>
        <taxon>Streptomycetaceae</taxon>
        <taxon>Streptomyces</taxon>
    </lineage>
</organism>
<evidence type="ECO:0000313" key="3">
    <source>
        <dbReference type="Proteomes" id="UP001500034"/>
    </source>
</evidence>
<reference evidence="3" key="1">
    <citation type="journal article" date="2019" name="Int. J. Syst. Evol. Microbiol.">
        <title>The Global Catalogue of Microorganisms (GCM) 10K type strain sequencing project: providing services to taxonomists for standard genome sequencing and annotation.</title>
        <authorList>
            <consortium name="The Broad Institute Genomics Platform"/>
            <consortium name="The Broad Institute Genome Sequencing Center for Infectious Disease"/>
            <person name="Wu L."/>
            <person name="Ma J."/>
        </authorList>
    </citation>
    <scope>NUCLEOTIDE SEQUENCE [LARGE SCALE GENOMIC DNA]</scope>
    <source>
        <strain evidence="3">JCM 17027</strain>
    </source>
</reference>
<sequence length="43" mass="4347">MSAVSIGRAVVLCAVEGFNAFVIHRIVVGVLLFGLLGAGVPHG</sequence>
<keyword evidence="1" id="KW-1133">Transmembrane helix</keyword>
<dbReference type="EMBL" id="BAABCQ010000068">
    <property type="protein sequence ID" value="GAA3985377.1"/>
    <property type="molecule type" value="Genomic_DNA"/>
</dbReference>
<proteinExistence type="predicted"/>
<keyword evidence="1" id="KW-0472">Membrane</keyword>
<feature type="transmembrane region" description="Helical" evidence="1">
    <location>
        <begin position="20"/>
        <end position="40"/>
    </location>
</feature>
<dbReference type="RefSeq" id="WP_345593629.1">
    <property type="nucleotide sequence ID" value="NZ_BAABCQ010000068.1"/>
</dbReference>
<name>A0ABP7QN50_9ACTN</name>
<accession>A0ABP7QN50</accession>
<protein>
    <submittedName>
        <fullName evidence="2">Uncharacterized protein</fullName>
    </submittedName>
</protein>
<gene>
    <name evidence="2" type="ORF">GCM10022384_37140</name>
</gene>
<dbReference type="Proteomes" id="UP001500034">
    <property type="component" value="Unassembled WGS sequence"/>
</dbReference>
<keyword evidence="1" id="KW-0812">Transmembrane</keyword>
<comment type="caution">
    <text evidence="2">The sequence shown here is derived from an EMBL/GenBank/DDBJ whole genome shotgun (WGS) entry which is preliminary data.</text>
</comment>